<evidence type="ECO:0000259" key="1">
    <source>
        <dbReference type="PROSITE" id="PS50240"/>
    </source>
</evidence>
<name>A0ABW2HMZ2_9ACTN</name>
<protein>
    <submittedName>
        <fullName evidence="2">S1 family peptidase</fullName>
    </submittedName>
</protein>
<dbReference type="PANTHER" id="PTHR24260:SF136">
    <property type="entry name" value="GH08193P-RELATED"/>
    <property type="match status" value="1"/>
</dbReference>
<dbReference type="RefSeq" id="WP_378964583.1">
    <property type="nucleotide sequence ID" value="NZ_JBHTBJ010000001.1"/>
</dbReference>
<dbReference type="InterPro" id="IPR001254">
    <property type="entry name" value="Trypsin_dom"/>
</dbReference>
<dbReference type="Proteomes" id="UP001596548">
    <property type="component" value="Unassembled WGS sequence"/>
</dbReference>
<keyword evidence="3" id="KW-1185">Reference proteome</keyword>
<gene>
    <name evidence="2" type="ORF">ACFQS1_03815</name>
</gene>
<dbReference type="SMART" id="SM00020">
    <property type="entry name" value="Tryp_SPc"/>
    <property type="match status" value="1"/>
</dbReference>
<dbReference type="Pfam" id="PF00089">
    <property type="entry name" value="Trypsin"/>
    <property type="match status" value="1"/>
</dbReference>
<dbReference type="PANTHER" id="PTHR24260">
    <property type="match status" value="1"/>
</dbReference>
<dbReference type="InterPro" id="IPR043504">
    <property type="entry name" value="Peptidase_S1_PA_chymotrypsin"/>
</dbReference>
<organism evidence="2 3">
    <name type="scientific">Paractinoplanes rhizophilus</name>
    <dbReference type="NCBI Taxonomy" id="1416877"/>
    <lineage>
        <taxon>Bacteria</taxon>
        <taxon>Bacillati</taxon>
        <taxon>Actinomycetota</taxon>
        <taxon>Actinomycetes</taxon>
        <taxon>Micromonosporales</taxon>
        <taxon>Micromonosporaceae</taxon>
        <taxon>Paractinoplanes</taxon>
    </lineage>
</organism>
<dbReference type="Gene3D" id="2.40.10.10">
    <property type="entry name" value="Trypsin-like serine proteases"/>
    <property type="match status" value="1"/>
</dbReference>
<sequence length="617" mass="63963">MLGTGAALAVVGGGDVSAGELAYVARIAMGSNQRACTGVLVDPRAVLTASTCFAETSALHNGVPMSYTKVTVGTTSSAATTVIVHPQRDLALVRLRTPITAIAPATLSPAAPAAGEELLLAGFGRTATDWNTGKLRSAKFKVDGAPAASFDVVAAGGDPVGLCKGDAGGPALRLSGGTYQLAGLHHTANQAQCLGEAAGDPRGTETRIDDVRGWITGNLTGFDTGFELGDAKPAWTNTRDDSGGVTNVEGICCGLAGPELAVSPERDLAGGERALMYSGYDNSATESYAYLKAFDMASQPVRAGTVLSYWVYPQSNSGSWGLATGGNSACVGIDLIYTDNSSLRDSGAVDTRGISAHPAKHCGNLTLDKWNQVVVPIGKTANGKRIARLAIAYDQPANTGGYRGYVDHISVSDDTFNTGLETGQYGPKWSNTVSDGGGARGGLSNVGGICCSLTGPELFYSNSAAAAHTGTGELVYSGKDNSATGSYAYMKVFGGVDFYITPATRLSYWIFPQSNANSSGLATGTNSTCVGVDLIFKDVVTGAESNLRDTLARDQYGVYAHPAWRCGSTTLDTWNYVSIPLGEIAKGKQIVQFDIGYDQAANTGGYRGFIDDIRISR</sequence>
<dbReference type="InterPro" id="IPR001314">
    <property type="entry name" value="Peptidase_S1A"/>
</dbReference>
<dbReference type="PROSITE" id="PS50240">
    <property type="entry name" value="TRYPSIN_DOM"/>
    <property type="match status" value="1"/>
</dbReference>
<dbReference type="InterPro" id="IPR009003">
    <property type="entry name" value="Peptidase_S1_PA"/>
</dbReference>
<dbReference type="InterPro" id="IPR051333">
    <property type="entry name" value="CLIP_Serine_Protease"/>
</dbReference>
<reference evidence="3" key="1">
    <citation type="journal article" date="2019" name="Int. J. Syst. Evol. Microbiol.">
        <title>The Global Catalogue of Microorganisms (GCM) 10K type strain sequencing project: providing services to taxonomists for standard genome sequencing and annotation.</title>
        <authorList>
            <consortium name="The Broad Institute Genomics Platform"/>
            <consortium name="The Broad Institute Genome Sequencing Center for Infectious Disease"/>
            <person name="Wu L."/>
            <person name="Ma J."/>
        </authorList>
    </citation>
    <scope>NUCLEOTIDE SEQUENCE [LARGE SCALE GENOMIC DNA]</scope>
    <source>
        <strain evidence="3">XZYJT-10</strain>
    </source>
</reference>
<accession>A0ABW2HMZ2</accession>
<feature type="domain" description="Peptidase S1" evidence="1">
    <location>
        <begin position="10"/>
        <end position="220"/>
    </location>
</feature>
<dbReference type="SUPFAM" id="SSF50494">
    <property type="entry name" value="Trypsin-like serine proteases"/>
    <property type="match status" value="1"/>
</dbReference>
<evidence type="ECO:0000313" key="3">
    <source>
        <dbReference type="Proteomes" id="UP001596548"/>
    </source>
</evidence>
<evidence type="ECO:0000313" key="2">
    <source>
        <dbReference type="EMBL" id="MFC7273101.1"/>
    </source>
</evidence>
<dbReference type="PRINTS" id="PR00722">
    <property type="entry name" value="CHYMOTRYPSIN"/>
</dbReference>
<comment type="caution">
    <text evidence="2">The sequence shown here is derived from an EMBL/GenBank/DDBJ whole genome shotgun (WGS) entry which is preliminary data.</text>
</comment>
<dbReference type="EMBL" id="JBHTBJ010000001">
    <property type="protein sequence ID" value="MFC7273101.1"/>
    <property type="molecule type" value="Genomic_DNA"/>
</dbReference>
<proteinExistence type="predicted"/>